<dbReference type="GeneTree" id="ENSGT00510000047831"/>
<keyword evidence="3" id="KW-1185">Reference proteome</keyword>
<dbReference type="AlphaFoldDB" id="A0A8C4SZ48"/>
<dbReference type="PANTHER" id="PTHR23404">
    <property type="entry name" value="MOLYBDOPTERIN SYNTHASE RELATED"/>
    <property type="match status" value="1"/>
</dbReference>
<dbReference type="RefSeq" id="XP_028677650.1">
    <property type="nucleotide sequence ID" value="XM_028821817.2"/>
</dbReference>
<dbReference type="OrthoDB" id="5531344at2759"/>
<reference evidence="2" key="3">
    <citation type="submission" date="2025-09" db="UniProtKB">
        <authorList>
            <consortium name="Ensembl"/>
        </authorList>
    </citation>
    <scope>IDENTIFICATION</scope>
</reference>
<evidence type="ECO:0000313" key="3">
    <source>
        <dbReference type="Proteomes" id="UP000694620"/>
    </source>
</evidence>
<feature type="compositionally biased region" description="Polar residues" evidence="1">
    <location>
        <begin position="112"/>
        <end position="133"/>
    </location>
</feature>
<feature type="region of interest" description="Disordered" evidence="1">
    <location>
        <begin position="212"/>
        <end position="231"/>
    </location>
</feature>
<organism evidence="2 3">
    <name type="scientific">Erpetoichthys calabaricus</name>
    <name type="common">Rope fish</name>
    <name type="synonym">Calamoichthys calabaricus</name>
    <dbReference type="NCBI Taxonomy" id="27687"/>
    <lineage>
        <taxon>Eukaryota</taxon>
        <taxon>Metazoa</taxon>
        <taxon>Chordata</taxon>
        <taxon>Craniata</taxon>
        <taxon>Vertebrata</taxon>
        <taxon>Euteleostomi</taxon>
        <taxon>Actinopterygii</taxon>
        <taxon>Polypteriformes</taxon>
        <taxon>Polypteridae</taxon>
        <taxon>Erpetoichthys</taxon>
    </lineage>
</organism>
<dbReference type="Proteomes" id="UP000694620">
    <property type="component" value="Chromosome 16"/>
</dbReference>
<name>A0A8C4SZ48_ERPCA</name>
<feature type="region of interest" description="Disordered" evidence="1">
    <location>
        <begin position="111"/>
        <end position="133"/>
    </location>
</feature>
<protein>
    <submittedName>
        <fullName evidence="2">MAP3K12 binding inhibitory protein 1</fullName>
    </submittedName>
</protein>
<dbReference type="Ensembl" id="ENSECRT00000024274.1">
    <property type="protein sequence ID" value="ENSECRP00000023750.1"/>
    <property type="gene ID" value="ENSECRG00000016096.1"/>
</dbReference>
<reference evidence="2" key="2">
    <citation type="submission" date="2025-08" db="UniProtKB">
        <authorList>
            <consortium name="Ensembl"/>
        </authorList>
    </citation>
    <scope>IDENTIFICATION</scope>
</reference>
<proteinExistence type="predicted"/>
<evidence type="ECO:0000313" key="2">
    <source>
        <dbReference type="Ensembl" id="ENSECRP00000023750.1"/>
    </source>
</evidence>
<accession>A0A8C4SZ48</accession>
<reference evidence="2" key="1">
    <citation type="submission" date="2021-06" db="EMBL/GenBank/DDBJ databases">
        <authorList>
            <consortium name="Wellcome Sanger Institute Data Sharing"/>
        </authorList>
    </citation>
    <scope>NUCLEOTIDE SEQUENCE [LARGE SCALE GENOMIC DNA]</scope>
</reference>
<dbReference type="GeneID" id="114666808"/>
<evidence type="ECO:0000256" key="1">
    <source>
        <dbReference type="SAM" id="MobiDB-lite"/>
    </source>
</evidence>
<dbReference type="CTD" id="51562"/>
<gene>
    <name evidence="2" type="primary">MBIP</name>
    <name evidence="2" type="synonym">mbip</name>
</gene>
<sequence length="336" mass="37532">MEVQESEEVVVNCENDSGVVFRESLCAILTSLTNFQSKLNLPKEALKVEADPSKLPTQLASQPLPSDVLGAVEEHILSLQNLTEKLRKLQDEIPQEIKPETDSVCDAKIELNTDNDQQQLPKPQETSSTEQADTNVQVNSNIVQIKAGKSEIERRIRAFIERKQIEINENNIREFCNVIDCNQENSCARTDAVFTPYPGYKSHIKVSRVVNSYGPQTRNNGSEERGEKSSLVGADCGNPAVEERLQNLETHSKLRSGGPVPLDIYQRLKRLEDRVLELEGLSPEYFLATSLLPKRQKIQPPQTYSLTELDGKINALKATLMKKVSESLSMETGVVS</sequence>